<dbReference type="Gene3D" id="3.55.40.10">
    <property type="entry name" value="minor pseudopilin epsh domain"/>
    <property type="match status" value="1"/>
</dbReference>
<comment type="subcellular location">
    <subcellularLocation>
        <location evidence="1">Cell inner membrane</location>
        <topology evidence="1">Single-pass membrane protein</topology>
    </subcellularLocation>
</comment>
<evidence type="ECO:0000256" key="6">
    <source>
        <dbReference type="ARBA" id="ARBA00022692"/>
    </source>
</evidence>
<keyword evidence="4" id="KW-0488">Methylation</keyword>
<name>A0ABS9HWT1_9GAMM</name>
<reference evidence="13 14" key="2">
    <citation type="submission" date="2022-01" db="EMBL/GenBank/DDBJ databases">
        <title>Lysobacter chinensis sp. nov., a bacterium isolated from cow dung compost.</title>
        <authorList>
            <person name="Liu Y."/>
        </authorList>
    </citation>
    <scope>NUCLEOTIDE SEQUENCE [LARGE SCALE GENOMIC DNA]</scope>
    <source>
        <strain evidence="13 14">TLK-CK17</strain>
    </source>
</reference>
<evidence type="ECO:0000256" key="8">
    <source>
        <dbReference type="ARBA" id="ARBA00023136"/>
    </source>
</evidence>
<dbReference type="RefSeq" id="WP_237055705.1">
    <property type="nucleotide sequence ID" value="NZ_JAKJPO010000008.1"/>
</dbReference>
<dbReference type="EMBL" id="JAKJPO010000008">
    <property type="protein sequence ID" value="MCF7222795.1"/>
    <property type="molecule type" value="Genomic_DNA"/>
</dbReference>
<proteinExistence type="inferred from homology"/>
<dbReference type="InterPro" id="IPR012902">
    <property type="entry name" value="N_methyl_site"/>
</dbReference>
<dbReference type="NCBIfam" id="TIGR02532">
    <property type="entry name" value="IV_pilin_GFxxxE"/>
    <property type="match status" value="1"/>
</dbReference>
<evidence type="ECO:0000256" key="1">
    <source>
        <dbReference type="ARBA" id="ARBA00004377"/>
    </source>
</evidence>
<keyword evidence="5" id="KW-0997">Cell inner membrane</keyword>
<dbReference type="Proteomes" id="UP001430796">
    <property type="component" value="Unassembled WGS sequence"/>
</dbReference>
<feature type="domain" description="General secretion pathway GspH" evidence="12">
    <location>
        <begin position="49"/>
        <end position="165"/>
    </location>
</feature>
<evidence type="ECO:0000256" key="11">
    <source>
        <dbReference type="SAM" id="Phobius"/>
    </source>
</evidence>
<evidence type="ECO:0000313" key="14">
    <source>
        <dbReference type="Proteomes" id="UP001430796"/>
    </source>
</evidence>
<protein>
    <recommendedName>
        <fullName evidence="2">Type II secretion system protein H</fullName>
    </recommendedName>
    <alternativeName>
        <fullName evidence="10">General secretion pathway protein H</fullName>
    </alternativeName>
</protein>
<evidence type="ECO:0000256" key="4">
    <source>
        <dbReference type="ARBA" id="ARBA00022481"/>
    </source>
</evidence>
<gene>
    <name evidence="13" type="ORF">L3V18_13535</name>
</gene>
<dbReference type="Pfam" id="PF07963">
    <property type="entry name" value="N_methyl"/>
    <property type="match status" value="1"/>
</dbReference>
<sequence>MKSPTRTTRPAGFTLLELIIAMAVAALLAVSVLPAMGGIAERGRNAELAHRLTASLALARISAIRTGTPVSLCPSSDGRHCRGDNAWNDGWLVFSDPQRNGEPAAPSAIIESSGGAGTGLMVSTTGGRTRVTYDAWGWSAGTNTTFRVCSANGRLLGKVVVNNAGRTRTERPRAGARCPG</sequence>
<reference evidence="14" key="1">
    <citation type="submission" date="2022-01" db="EMBL/GenBank/DDBJ databases">
        <title>Lysobacter chinensis sp. nov., a bacterium isolated from cow dung compost.</title>
        <authorList>
            <person name="Zhou L.Y."/>
        </authorList>
    </citation>
    <scope>NUCLEOTIDE SEQUENCE [LARGE SCALE GENOMIC DNA]</scope>
    <source>
        <strain evidence="14">TLK-CK17</strain>
    </source>
</reference>
<comment type="similarity">
    <text evidence="9">Belongs to the GSP H family.</text>
</comment>
<dbReference type="Pfam" id="PF12019">
    <property type="entry name" value="GspH"/>
    <property type="match status" value="1"/>
</dbReference>
<keyword evidence="14" id="KW-1185">Reference proteome</keyword>
<dbReference type="PROSITE" id="PS00409">
    <property type="entry name" value="PROKAR_NTER_METHYL"/>
    <property type="match status" value="1"/>
</dbReference>
<keyword evidence="3" id="KW-1003">Cell membrane</keyword>
<evidence type="ECO:0000256" key="9">
    <source>
        <dbReference type="ARBA" id="ARBA00025772"/>
    </source>
</evidence>
<keyword evidence="7 11" id="KW-1133">Transmembrane helix</keyword>
<feature type="transmembrane region" description="Helical" evidence="11">
    <location>
        <begin position="12"/>
        <end position="35"/>
    </location>
</feature>
<keyword evidence="6 11" id="KW-0812">Transmembrane</keyword>
<reference evidence="13 14" key="3">
    <citation type="submission" date="2022-01" db="EMBL/GenBank/DDBJ databases">
        <authorList>
            <person name="Zhou L.Y."/>
        </authorList>
    </citation>
    <scope>NUCLEOTIDE SEQUENCE [LARGE SCALE GENOMIC DNA]</scope>
    <source>
        <strain evidence="13 14">TLK-CK17</strain>
    </source>
</reference>
<evidence type="ECO:0000256" key="3">
    <source>
        <dbReference type="ARBA" id="ARBA00022475"/>
    </source>
</evidence>
<dbReference type="InterPro" id="IPR022346">
    <property type="entry name" value="T2SS_GspH"/>
</dbReference>
<accession>A0ABS9HWT1</accession>
<evidence type="ECO:0000256" key="5">
    <source>
        <dbReference type="ARBA" id="ARBA00022519"/>
    </source>
</evidence>
<evidence type="ECO:0000256" key="10">
    <source>
        <dbReference type="ARBA" id="ARBA00030775"/>
    </source>
</evidence>
<organism evidence="13 14">
    <name type="scientific">Marilutibacter chinensis</name>
    <dbReference type="NCBI Taxonomy" id="2912247"/>
    <lineage>
        <taxon>Bacteria</taxon>
        <taxon>Pseudomonadati</taxon>
        <taxon>Pseudomonadota</taxon>
        <taxon>Gammaproteobacteria</taxon>
        <taxon>Lysobacterales</taxon>
        <taxon>Lysobacteraceae</taxon>
        <taxon>Marilutibacter</taxon>
    </lineage>
</organism>
<comment type="caution">
    <text evidence="13">The sequence shown here is derived from an EMBL/GenBank/DDBJ whole genome shotgun (WGS) entry which is preliminary data.</text>
</comment>
<evidence type="ECO:0000256" key="7">
    <source>
        <dbReference type="ARBA" id="ARBA00022989"/>
    </source>
</evidence>
<evidence type="ECO:0000256" key="2">
    <source>
        <dbReference type="ARBA" id="ARBA00021549"/>
    </source>
</evidence>
<evidence type="ECO:0000259" key="12">
    <source>
        <dbReference type="Pfam" id="PF12019"/>
    </source>
</evidence>
<dbReference type="SUPFAM" id="SSF54523">
    <property type="entry name" value="Pili subunits"/>
    <property type="match status" value="1"/>
</dbReference>
<dbReference type="InterPro" id="IPR045584">
    <property type="entry name" value="Pilin-like"/>
</dbReference>
<evidence type="ECO:0000313" key="13">
    <source>
        <dbReference type="EMBL" id="MCF7222795.1"/>
    </source>
</evidence>
<keyword evidence="8 11" id="KW-0472">Membrane</keyword>